<gene>
    <name evidence="4" type="ORF">LH29_10630</name>
</gene>
<sequence length="228" mass="24805">MRIIILVAFLCIGSMATLAQVQSPADTLVGLVVNVKGKGIKNIPVFTSNKEEPVRTDRKGIFVIVQDQLPDSISVMLPSKRIFQIPVNGMNFLKIKTGEEEFFISEGEEEIVTIGYGTQRKRNTTSGSFSVTGQELLDTGETDLIRAIAGKIPGLNLNYTDDGSVTLEIRGGTSLDGRNEPLYIIDGAISDDFRYLNLYDIEKVDVLKDGSIYGARGANGAIVVTTQQ</sequence>
<feature type="domain" description="TonB-dependent receptor plug" evidence="3">
    <location>
        <begin position="121"/>
        <end position="221"/>
    </location>
</feature>
<keyword evidence="2" id="KW-0732">Signal</keyword>
<organism evidence="4 5">
    <name type="scientific">Draconibacterium sediminis</name>
    <dbReference type="NCBI Taxonomy" id="1544798"/>
    <lineage>
        <taxon>Bacteria</taxon>
        <taxon>Pseudomonadati</taxon>
        <taxon>Bacteroidota</taxon>
        <taxon>Bacteroidia</taxon>
        <taxon>Marinilabiliales</taxon>
        <taxon>Prolixibacteraceae</taxon>
        <taxon>Draconibacterium</taxon>
    </lineage>
</organism>
<evidence type="ECO:0000256" key="2">
    <source>
        <dbReference type="SAM" id="SignalP"/>
    </source>
</evidence>
<comment type="subcellular location">
    <subcellularLocation>
        <location evidence="1">Cell outer membrane</location>
        <topology evidence="1">Multi-pass membrane protein</topology>
    </subcellularLocation>
</comment>
<dbReference type="RefSeq" id="WP_045029275.1">
    <property type="nucleotide sequence ID" value="NZ_JRHC01000002.1"/>
</dbReference>
<dbReference type="InterPro" id="IPR012910">
    <property type="entry name" value="Plug_dom"/>
</dbReference>
<feature type="signal peptide" evidence="2">
    <location>
        <begin position="1"/>
        <end position="19"/>
    </location>
</feature>
<feature type="chain" id="PRO_5002330743" description="TonB-dependent receptor plug domain-containing protein" evidence="2">
    <location>
        <begin position="20"/>
        <end position="228"/>
    </location>
</feature>
<dbReference type="InterPro" id="IPR037066">
    <property type="entry name" value="Plug_dom_sf"/>
</dbReference>
<dbReference type="SUPFAM" id="SSF56935">
    <property type="entry name" value="Porins"/>
    <property type="match status" value="1"/>
</dbReference>
<keyword evidence="1" id="KW-0812">Transmembrane</keyword>
<dbReference type="InterPro" id="IPR039426">
    <property type="entry name" value="TonB-dep_rcpt-like"/>
</dbReference>
<name>A0A0D8JAL4_9BACT</name>
<protein>
    <recommendedName>
        <fullName evidence="3">TonB-dependent receptor plug domain-containing protein</fullName>
    </recommendedName>
</protein>
<dbReference type="STRING" id="1544798.LH29_10630"/>
<dbReference type="Proteomes" id="UP000032544">
    <property type="component" value="Unassembled WGS sequence"/>
</dbReference>
<evidence type="ECO:0000313" key="4">
    <source>
        <dbReference type="EMBL" id="KJF43571.1"/>
    </source>
</evidence>
<dbReference type="AlphaFoldDB" id="A0A0D8JAL4"/>
<keyword evidence="1" id="KW-0813">Transport</keyword>
<comment type="caution">
    <text evidence="4">The sequence shown here is derived from an EMBL/GenBank/DDBJ whole genome shotgun (WGS) entry which is preliminary data.</text>
</comment>
<keyword evidence="1" id="KW-1134">Transmembrane beta strand</keyword>
<evidence type="ECO:0000256" key="1">
    <source>
        <dbReference type="PROSITE-ProRule" id="PRU01360"/>
    </source>
</evidence>
<dbReference type="OrthoDB" id="982809at2"/>
<dbReference type="GO" id="GO:0009279">
    <property type="term" value="C:cell outer membrane"/>
    <property type="evidence" value="ECO:0007669"/>
    <property type="project" value="UniProtKB-SubCell"/>
</dbReference>
<comment type="similarity">
    <text evidence="1">Belongs to the TonB-dependent receptor family.</text>
</comment>
<accession>A0A0D8JAL4</accession>
<keyword evidence="5" id="KW-1185">Reference proteome</keyword>
<keyword evidence="1" id="KW-0998">Cell outer membrane</keyword>
<dbReference type="EMBL" id="JRHC01000002">
    <property type="protein sequence ID" value="KJF43571.1"/>
    <property type="molecule type" value="Genomic_DNA"/>
</dbReference>
<reference evidence="4 5" key="1">
    <citation type="submission" date="2014-09" db="EMBL/GenBank/DDBJ databases">
        <title>Draft Genome Sequence of Draconibacterium sp. JN14CK-3.</title>
        <authorList>
            <person name="Dong C."/>
            <person name="Lai Q."/>
            <person name="Shao Z."/>
        </authorList>
    </citation>
    <scope>NUCLEOTIDE SEQUENCE [LARGE SCALE GENOMIC DNA]</scope>
    <source>
        <strain evidence="4 5">JN14CK-3</strain>
    </source>
</reference>
<keyword evidence="1" id="KW-0472">Membrane</keyword>
<proteinExistence type="inferred from homology"/>
<evidence type="ECO:0000313" key="5">
    <source>
        <dbReference type="Proteomes" id="UP000032544"/>
    </source>
</evidence>
<dbReference type="PROSITE" id="PS52016">
    <property type="entry name" value="TONB_DEPENDENT_REC_3"/>
    <property type="match status" value="1"/>
</dbReference>
<dbReference type="Gene3D" id="2.170.130.10">
    <property type="entry name" value="TonB-dependent receptor, plug domain"/>
    <property type="match status" value="1"/>
</dbReference>
<dbReference type="Pfam" id="PF07715">
    <property type="entry name" value="Plug"/>
    <property type="match status" value="1"/>
</dbReference>
<evidence type="ECO:0000259" key="3">
    <source>
        <dbReference type="Pfam" id="PF07715"/>
    </source>
</evidence>